<dbReference type="InterPro" id="IPR046489">
    <property type="entry name" value="DUF6582"/>
</dbReference>
<proteinExistence type="predicted"/>
<name>A0A0U1CXA2_9MYCO</name>
<dbReference type="AlphaFoldDB" id="A0A0U1CXA2"/>
<organism evidence="1 2">
    <name type="scientific">Mycobacterium europaeum</name>
    <dbReference type="NCBI Taxonomy" id="761804"/>
    <lineage>
        <taxon>Bacteria</taxon>
        <taxon>Bacillati</taxon>
        <taxon>Actinomycetota</taxon>
        <taxon>Actinomycetes</taxon>
        <taxon>Mycobacteriales</taxon>
        <taxon>Mycobacteriaceae</taxon>
        <taxon>Mycobacterium</taxon>
        <taxon>Mycobacterium simiae complex</taxon>
    </lineage>
</organism>
<accession>A0A0U1CXA2</accession>
<dbReference type="EMBL" id="CTEC01000001">
    <property type="protein sequence ID" value="CQD03753.1"/>
    <property type="molecule type" value="Genomic_DNA"/>
</dbReference>
<evidence type="ECO:0000313" key="2">
    <source>
        <dbReference type="Proteomes" id="UP000199601"/>
    </source>
</evidence>
<dbReference type="Proteomes" id="UP000199601">
    <property type="component" value="Unassembled WGS sequence"/>
</dbReference>
<gene>
    <name evidence="1" type="ORF">BN000_00639</name>
</gene>
<dbReference type="Pfam" id="PF20223">
    <property type="entry name" value="DUF6582"/>
    <property type="match status" value="1"/>
</dbReference>
<sequence length="440" mass="46504">MVNLVTVKDRELMKVGNWKVRSGHDFEVTPELIKAAVAAHQSGVLRKPTIRLGHGDERFSGDPAMGFVDNLRISDDGETLYGDLLGVPKGFAKIMPSAYPSLSIEGMYDYTAPDGTKHDFVLTGLALLGATAPGISDLKSVQDVADFYEADIAAAIGEIGGTAVVIEAADAPLTPAKNHADPGYLDRNGDQAKDGNGVPRYAIDNAEQVRSALGYLTKNKANEHYTPKQRAEVLAKIKAAAEKFGVKVSDTDGKTEASTASEQKGAVVALPEKLAEALGVDASADEDAIAAAWETFTANAEQAKTELEQKVAASAPPPGSVVLDPAAYQELHAKAEAGQRAEARQIAEDDERFVMAAIHQGKFPPARKQHWLDYLKTDRDGGRQHIEAMAPGLVPVQEVGHAGVAGSIAAEAGSDGPDQGIEYVHNQVMAKLGLGKKGVN</sequence>
<evidence type="ECO:0000313" key="1">
    <source>
        <dbReference type="EMBL" id="CQD03753.1"/>
    </source>
</evidence>
<keyword evidence="2" id="KW-1185">Reference proteome</keyword>
<protein>
    <submittedName>
        <fullName evidence="1">Uncharacterized protein</fullName>
    </submittedName>
</protein>
<reference evidence="2" key="1">
    <citation type="submission" date="2015-03" db="EMBL/GenBank/DDBJ databases">
        <authorList>
            <person name="Urmite Genomes"/>
        </authorList>
    </citation>
    <scope>NUCLEOTIDE SEQUENCE [LARGE SCALE GENOMIC DNA]</scope>
    <source>
        <strain evidence="2">CSUR P1344</strain>
    </source>
</reference>